<name>A0ABQ1JMA9_9PROT</name>
<sequence length="276" mass="28159">MSFTPRNLVRFGLAAALIGSTSLAACSGEGGEGEAGEGEAAAVGEAGDSASYAGEGEGEGAAYAGEGEGGEGEGGEAGHGMDTLPTENRLAFMRGHVEAGLALYRAGAPEQAAPHLLHPVSETHASEREGLDELGFDAPLFERISAALEAGTASSEIESDLTAAEENLAMLADKAGGSSKEILNFLMDTTLAEYRVGVVDGEIVNAGEFQDAYGFVTVAQDYAADLEGPEGEAVRTELDVLKAVWSGAPLADSTPAPVDQVAAQISRVQLELSAIR</sequence>
<dbReference type="EMBL" id="BMKF01000002">
    <property type="protein sequence ID" value="GGB71901.1"/>
    <property type="molecule type" value="Genomic_DNA"/>
</dbReference>
<feature type="signal peptide" evidence="2">
    <location>
        <begin position="1"/>
        <end position="24"/>
    </location>
</feature>
<keyword evidence="4" id="KW-1185">Reference proteome</keyword>
<comment type="caution">
    <text evidence="3">The sequence shown here is derived from an EMBL/GenBank/DDBJ whole genome shotgun (WGS) entry which is preliminary data.</text>
</comment>
<evidence type="ECO:0000313" key="3">
    <source>
        <dbReference type="EMBL" id="GGB71901.1"/>
    </source>
</evidence>
<proteinExistence type="predicted"/>
<evidence type="ECO:0000256" key="2">
    <source>
        <dbReference type="SAM" id="SignalP"/>
    </source>
</evidence>
<feature type="chain" id="PRO_5046421478" description="DUF305 domain-containing protein" evidence="2">
    <location>
        <begin position="25"/>
        <end position="276"/>
    </location>
</feature>
<gene>
    <name evidence="3" type="ORF">GCM10011503_20710</name>
</gene>
<dbReference type="PROSITE" id="PS51257">
    <property type="entry name" value="PROKAR_LIPOPROTEIN"/>
    <property type="match status" value="1"/>
</dbReference>
<dbReference type="RefSeq" id="WP_084392207.1">
    <property type="nucleotide sequence ID" value="NZ_BMKF01000002.1"/>
</dbReference>
<keyword evidence="2" id="KW-0732">Signal</keyword>
<accession>A0ABQ1JMA9</accession>
<dbReference type="Proteomes" id="UP000628854">
    <property type="component" value="Unassembled WGS sequence"/>
</dbReference>
<feature type="compositionally biased region" description="Low complexity" evidence="1">
    <location>
        <begin position="49"/>
        <end position="65"/>
    </location>
</feature>
<evidence type="ECO:0000313" key="4">
    <source>
        <dbReference type="Proteomes" id="UP000628854"/>
    </source>
</evidence>
<evidence type="ECO:0008006" key="5">
    <source>
        <dbReference type="Google" id="ProtNLM"/>
    </source>
</evidence>
<feature type="region of interest" description="Disordered" evidence="1">
    <location>
        <begin position="49"/>
        <end position="83"/>
    </location>
</feature>
<evidence type="ECO:0000256" key="1">
    <source>
        <dbReference type="SAM" id="MobiDB-lite"/>
    </source>
</evidence>
<organism evidence="3 4">
    <name type="scientific">Henriciella pelagia</name>
    <dbReference type="NCBI Taxonomy" id="1977912"/>
    <lineage>
        <taxon>Bacteria</taxon>
        <taxon>Pseudomonadati</taxon>
        <taxon>Pseudomonadota</taxon>
        <taxon>Alphaproteobacteria</taxon>
        <taxon>Hyphomonadales</taxon>
        <taxon>Hyphomonadaceae</taxon>
        <taxon>Henriciella</taxon>
    </lineage>
</organism>
<protein>
    <recommendedName>
        <fullName evidence="5">DUF305 domain-containing protein</fullName>
    </recommendedName>
</protein>
<reference evidence="4" key="1">
    <citation type="journal article" date="2019" name="Int. J. Syst. Evol. Microbiol.">
        <title>The Global Catalogue of Microorganisms (GCM) 10K type strain sequencing project: providing services to taxonomists for standard genome sequencing and annotation.</title>
        <authorList>
            <consortium name="The Broad Institute Genomics Platform"/>
            <consortium name="The Broad Institute Genome Sequencing Center for Infectious Disease"/>
            <person name="Wu L."/>
            <person name="Ma J."/>
        </authorList>
    </citation>
    <scope>NUCLEOTIDE SEQUENCE [LARGE SCALE GENOMIC DNA]</scope>
    <source>
        <strain evidence="4">CGMCC 1.15928</strain>
    </source>
</reference>